<evidence type="ECO:0000256" key="2">
    <source>
        <dbReference type="ARBA" id="ARBA00022723"/>
    </source>
</evidence>
<evidence type="ECO:0000259" key="6">
    <source>
        <dbReference type="PROSITE" id="PS51296"/>
    </source>
</evidence>
<gene>
    <name evidence="7" type="ORF">SAMN05444169_7725</name>
</gene>
<evidence type="ECO:0000313" key="8">
    <source>
        <dbReference type="Proteomes" id="UP000190675"/>
    </source>
</evidence>
<organism evidence="7 8">
    <name type="scientific">Bradyrhizobium erythrophlei</name>
    <dbReference type="NCBI Taxonomy" id="1437360"/>
    <lineage>
        <taxon>Bacteria</taxon>
        <taxon>Pseudomonadati</taxon>
        <taxon>Pseudomonadota</taxon>
        <taxon>Alphaproteobacteria</taxon>
        <taxon>Hyphomicrobiales</taxon>
        <taxon>Nitrobacteraceae</taxon>
        <taxon>Bradyrhizobium</taxon>
    </lineage>
</organism>
<evidence type="ECO:0000256" key="3">
    <source>
        <dbReference type="ARBA" id="ARBA00023002"/>
    </source>
</evidence>
<accession>A0A1M5TEB1</accession>
<dbReference type="InterPro" id="IPR017941">
    <property type="entry name" value="Rieske_2Fe-2S"/>
</dbReference>
<protein>
    <submittedName>
        <fullName evidence="7">Phenylpropionate dioxygenase, large terminal subunit</fullName>
    </submittedName>
</protein>
<dbReference type="PROSITE" id="PS51296">
    <property type="entry name" value="RIESKE"/>
    <property type="match status" value="1"/>
</dbReference>
<dbReference type="GO" id="GO:0051213">
    <property type="term" value="F:dioxygenase activity"/>
    <property type="evidence" value="ECO:0007669"/>
    <property type="project" value="UniProtKB-KW"/>
</dbReference>
<keyword evidence="7" id="KW-0223">Dioxygenase</keyword>
<evidence type="ECO:0000313" key="7">
    <source>
        <dbReference type="EMBL" id="SHH49107.1"/>
    </source>
</evidence>
<dbReference type="InterPro" id="IPR050584">
    <property type="entry name" value="Cholesterol_7-desaturase"/>
</dbReference>
<dbReference type="EMBL" id="LT670818">
    <property type="protein sequence ID" value="SHH49107.1"/>
    <property type="molecule type" value="Genomic_DNA"/>
</dbReference>
<dbReference type="Gene3D" id="3.90.380.10">
    <property type="entry name" value="Naphthalene 1,2-dioxygenase Alpha Subunit, Chain A, domain 1"/>
    <property type="match status" value="1"/>
</dbReference>
<keyword evidence="4" id="KW-0408">Iron</keyword>
<dbReference type="GO" id="GO:0051537">
    <property type="term" value="F:2 iron, 2 sulfur cluster binding"/>
    <property type="evidence" value="ECO:0007669"/>
    <property type="project" value="UniProtKB-KW"/>
</dbReference>
<dbReference type="Pfam" id="PF00355">
    <property type="entry name" value="Rieske"/>
    <property type="match status" value="1"/>
</dbReference>
<keyword evidence="1" id="KW-0001">2Fe-2S</keyword>
<dbReference type="PANTHER" id="PTHR21266">
    <property type="entry name" value="IRON-SULFUR DOMAIN CONTAINING PROTEIN"/>
    <property type="match status" value="1"/>
</dbReference>
<dbReference type="InterPro" id="IPR036922">
    <property type="entry name" value="Rieske_2Fe-2S_sf"/>
</dbReference>
<keyword evidence="2" id="KW-0479">Metal-binding</keyword>
<proteinExistence type="predicted"/>
<dbReference type="GO" id="GO:0005506">
    <property type="term" value="F:iron ion binding"/>
    <property type="evidence" value="ECO:0007669"/>
    <property type="project" value="InterPro"/>
</dbReference>
<dbReference type="SUPFAM" id="SSF50022">
    <property type="entry name" value="ISP domain"/>
    <property type="match status" value="1"/>
</dbReference>
<reference evidence="7 8" key="1">
    <citation type="submission" date="2016-11" db="EMBL/GenBank/DDBJ databases">
        <authorList>
            <person name="Jaros S."/>
            <person name="Januszkiewicz K."/>
            <person name="Wedrychowicz H."/>
        </authorList>
    </citation>
    <scope>NUCLEOTIDE SEQUENCE [LARGE SCALE GENOMIC DNA]</scope>
    <source>
        <strain evidence="7 8">GAS242</strain>
    </source>
</reference>
<sequence>MVTREENELLCRVTGDAPMGKMLRQHYWLPAILSVRVRKGEAPVRVKLFGQNFVAFRGADGNVGFLDEACPHRGASLALARVEDCSLRCLFHGWKISSAGEVLEVPNEPNNPKEFAKTVKVKHYPVREGAGLIWVWLGEGEAPPCCDFEWMDLPPEQVYAAGIELNANWLQGVEATIDSSHVALLHTSWTSNSATDFGATRENTAVTYEFDKKAYGFRAAALRSTRDGSCIARVTEFVMPYYGLIAPIFSGPNQDRTAIIAVPIDDENLIQWYIYYNPEKPVDSWRRTQRANQWPMAGGLPGDKSTNWGQNRQIMDAGNNTGFFEIVLEDFVVMVSMGPIVDRSQEYLCSADQAIVRVRRQLLEEVKAFMAGKTPKSAQCETMSYRDIRAVGGRLASASEDWRQIAR</sequence>
<dbReference type="AlphaFoldDB" id="A0A1M5TEB1"/>
<dbReference type="Proteomes" id="UP000190675">
    <property type="component" value="Chromosome I"/>
</dbReference>
<dbReference type="PROSITE" id="PS00570">
    <property type="entry name" value="RING_HYDROXYL_ALPHA"/>
    <property type="match status" value="1"/>
</dbReference>
<dbReference type="OrthoDB" id="9800776at2"/>
<evidence type="ECO:0000256" key="5">
    <source>
        <dbReference type="ARBA" id="ARBA00023014"/>
    </source>
</evidence>
<evidence type="ECO:0000256" key="4">
    <source>
        <dbReference type="ARBA" id="ARBA00023004"/>
    </source>
</evidence>
<dbReference type="Pfam" id="PF19301">
    <property type="entry name" value="LigXa_C"/>
    <property type="match status" value="1"/>
</dbReference>
<keyword evidence="3" id="KW-0560">Oxidoreductase</keyword>
<name>A0A1M5TEB1_9BRAD</name>
<dbReference type="RefSeq" id="WP_079570899.1">
    <property type="nucleotide sequence ID" value="NZ_LT670818.1"/>
</dbReference>
<evidence type="ECO:0000256" key="1">
    <source>
        <dbReference type="ARBA" id="ARBA00022714"/>
    </source>
</evidence>
<dbReference type="SUPFAM" id="SSF55961">
    <property type="entry name" value="Bet v1-like"/>
    <property type="match status" value="1"/>
</dbReference>
<dbReference type="InterPro" id="IPR015881">
    <property type="entry name" value="ARHD_Rieske_2Fe_2S"/>
</dbReference>
<dbReference type="PANTHER" id="PTHR21266:SF59">
    <property type="entry name" value="BLR4922 PROTEIN"/>
    <property type="match status" value="1"/>
</dbReference>
<dbReference type="InterPro" id="IPR045623">
    <property type="entry name" value="LigXa_C"/>
</dbReference>
<dbReference type="Gene3D" id="2.102.10.10">
    <property type="entry name" value="Rieske [2Fe-2S] iron-sulphur domain"/>
    <property type="match status" value="1"/>
</dbReference>
<feature type="domain" description="Rieske" evidence="6">
    <location>
        <begin position="28"/>
        <end position="135"/>
    </location>
</feature>
<keyword evidence="5" id="KW-0411">Iron-sulfur</keyword>